<dbReference type="EC" id="2.1.2.9" evidence="2 5"/>
<dbReference type="GO" id="GO:0004479">
    <property type="term" value="F:methionyl-tRNA formyltransferase activity"/>
    <property type="evidence" value="ECO:0007669"/>
    <property type="project" value="UniProtKB-UniRule"/>
</dbReference>
<dbReference type="FunFam" id="3.40.50.170:FF:000004">
    <property type="entry name" value="Methionyl-tRNA formyltransferase"/>
    <property type="match status" value="1"/>
</dbReference>
<dbReference type="CDD" id="cd08704">
    <property type="entry name" value="Met_tRNA_FMT_C"/>
    <property type="match status" value="1"/>
</dbReference>
<reference evidence="8" key="2">
    <citation type="submission" date="2020-09" db="EMBL/GenBank/DDBJ databases">
        <authorList>
            <person name="Sun Q."/>
            <person name="Ohkuma M."/>
        </authorList>
    </citation>
    <scope>NUCLEOTIDE SEQUENCE</scope>
    <source>
        <strain evidence="8">JCM 14719</strain>
    </source>
</reference>
<dbReference type="InterPro" id="IPR005794">
    <property type="entry name" value="Fmt"/>
</dbReference>
<dbReference type="InterPro" id="IPR044135">
    <property type="entry name" value="Met-tRNA-FMT_C"/>
</dbReference>
<dbReference type="Proteomes" id="UP000637720">
    <property type="component" value="Unassembled WGS sequence"/>
</dbReference>
<dbReference type="HAMAP" id="MF_00182">
    <property type="entry name" value="Formyl_trans"/>
    <property type="match status" value="1"/>
</dbReference>
<accession>A0A8J3B420</accession>
<dbReference type="NCBIfam" id="TIGR00460">
    <property type="entry name" value="fmt"/>
    <property type="match status" value="1"/>
</dbReference>
<dbReference type="PANTHER" id="PTHR11138:SF5">
    <property type="entry name" value="METHIONYL-TRNA FORMYLTRANSFERASE, MITOCHONDRIAL"/>
    <property type="match status" value="1"/>
</dbReference>
<evidence type="ECO:0000256" key="5">
    <source>
        <dbReference type="HAMAP-Rule" id="MF_00182"/>
    </source>
</evidence>
<keyword evidence="4 5" id="KW-0648">Protein biosynthesis</keyword>
<reference evidence="8" key="1">
    <citation type="journal article" date="2014" name="Int. J. Syst. Evol. Microbiol.">
        <title>Complete genome sequence of Corynebacterium casei LMG S-19264T (=DSM 44701T), isolated from a smear-ripened cheese.</title>
        <authorList>
            <consortium name="US DOE Joint Genome Institute (JGI-PGF)"/>
            <person name="Walter F."/>
            <person name="Albersmeier A."/>
            <person name="Kalinowski J."/>
            <person name="Ruckert C."/>
        </authorList>
    </citation>
    <scope>NUCLEOTIDE SEQUENCE</scope>
    <source>
        <strain evidence="8">JCM 14719</strain>
    </source>
</reference>
<dbReference type="InterPro" id="IPR041711">
    <property type="entry name" value="Met-tRNA-FMT_N"/>
</dbReference>
<organism evidence="8 9">
    <name type="scientific">Calditerricola satsumensis</name>
    <dbReference type="NCBI Taxonomy" id="373054"/>
    <lineage>
        <taxon>Bacteria</taxon>
        <taxon>Bacillati</taxon>
        <taxon>Bacillota</taxon>
        <taxon>Bacilli</taxon>
        <taxon>Bacillales</taxon>
        <taxon>Bacillaceae</taxon>
        <taxon>Calditerricola</taxon>
    </lineage>
</organism>
<comment type="function">
    <text evidence="5">Attaches a formyl group to the free amino group of methionyl-tRNA(fMet). The formyl group appears to play a dual role in the initiator identity of N-formylmethionyl-tRNA by promoting its recognition by IF2 and preventing the misappropriation of this tRNA by the elongation apparatus.</text>
</comment>
<evidence type="ECO:0000256" key="1">
    <source>
        <dbReference type="ARBA" id="ARBA00010699"/>
    </source>
</evidence>
<dbReference type="GO" id="GO:0005829">
    <property type="term" value="C:cytosol"/>
    <property type="evidence" value="ECO:0007669"/>
    <property type="project" value="TreeGrafter"/>
</dbReference>
<evidence type="ECO:0000313" key="9">
    <source>
        <dbReference type="Proteomes" id="UP000637720"/>
    </source>
</evidence>
<dbReference type="SUPFAM" id="SSF53328">
    <property type="entry name" value="Formyltransferase"/>
    <property type="match status" value="1"/>
</dbReference>
<evidence type="ECO:0000256" key="3">
    <source>
        <dbReference type="ARBA" id="ARBA00022679"/>
    </source>
</evidence>
<sequence length="319" mass="34145">MGARVVFMGTPDFAVPSLEALLASGYEVVAVVTQPDRPKGRKRVLTPPPVKVRAQAAGIPVLQPERLREPAAVDAVLSFRPDVVVTAAYGQILPKALLEAPPRGCLNVHASLLPKYRGGAPIHRAILNGETETGVTIMTMAEALDAGDILSQVRVPIERTDTAGTLHDKLARAGAQLLLETLPRWLRGEITPQPQDHAQATYAPNLTRADERIDWTAPAEAVYNRVRGLHPWPVAYTTTADGQVLKVWWGTPRPGRADAPPGTVVAVEERAVVVATGDGLFALEEVQPAGKTRMPVAHYLRGAGRAVLAPGTRLGMEAE</sequence>
<dbReference type="InterPro" id="IPR002376">
    <property type="entry name" value="Formyl_transf_N"/>
</dbReference>
<dbReference type="SUPFAM" id="SSF50486">
    <property type="entry name" value="FMT C-terminal domain-like"/>
    <property type="match status" value="1"/>
</dbReference>
<comment type="catalytic activity">
    <reaction evidence="5">
        <text>L-methionyl-tRNA(fMet) + (6R)-10-formyltetrahydrofolate = N-formyl-L-methionyl-tRNA(fMet) + (6S)-5,6,7,8-tetrahydrofolate + H(+)</text>
        <dbReference type="Rhea" id="RHEA:24380"/>
        <dbReference type="Rhea" id="RHEA-COMP:9952"/>
        <dbReference type="Rhea" id="RHEA-COMP:9953"/>
        <dbReference type="ChEBI" id="CHEBI:15378"/>
        <dbReference type="ChEBI" id="CHEBI:57453"/>
        <dbReference type="ChEBI" id="CHEBI:78530"/>
        <dbReference type="ChEBI" id="CHEBI:78844"/>
        <dbReference type="ChEBI" id="CHEBI:195366"/>
        <dbReference type="EC" id="2.1.2.9"/>
    </reaction>
</comment>
<dbReference type="Pfam" id="PF02911">
    <property type="entry name" value="Formyl_trans_C"/>
    <property type="match status" value="1"/>
</dbReference>
<dbReference type="InterPro" id="IPR011034">
    <property type="entry name" value="Formyl_transferase-like_C_sf"/>
</dbReference>
<evidence type="ECO:0000256" key="2">
    <source>
        <dbReference type="ARBA" id="ARBA00012261"/>
    </source>
</evidence>
<dbReference type="PANTHER" id="PTHR11138">
    <property type="entry name" value="METHIONYL-TRNA FORMYLTRANSFERASE"/>
    <property type="match status" value="1"/>
</dbReference>
<dbReference type="CDD" id="cd08646">
    <property type="entry name" value="FMT_core_Met-tRNA-FMT_N"/>
    <property type="match status" value="1"/>
</dbReference>
<name>A0A8J3B420_9BACI</name>
<dbReference type="InterPro" id="IPR036477">
    <property type="entry name" value="Formyl_transf_N_sf"/>
</dbReference>
<protein>
    <recommendedName>
        <fullName evidence="2 5">Methionyl-tRNA formyltransferase</fullName>
        <ecNumber evidence="2 5">2.1.2.9</ecNumber>
    </recommendedName>
</protein>
<dbReference type="FunFam" id="3.40.50.12230:FF:000001">
    <property type="entry name" value="Methionyl-tRNA formyltransferase"/>
    <property type="match status" value="1"/>
</dbReference>
<feature type="domain" description="Formyl transferase C-terminal" evidence="7">
    <location>
        <begin position="206"/>
        <end position="303"/>
    </location>
</feature>
<evidence type="ECO:0000259" key="6">
    <source>
        <dbReference type="Pfam" id="PF00551"/>
    </source>
</evidence>
<dbReference type="EMBL" id="BMOF01000002">
    <property type="protein sequence ID" value="GGJ91877.1"/>
    <property type="molecule type" value="Genomic_DNA"/>
</dbReference>
<gene>
    <name evidence="5 8" type="primary">fmt</name>
    <name evidence="8" type="ORF">GCM10007043_02020</name>
</gene>
<keyword evidence="9" id="KW-1185">Reference proteome</keyword>
<keyword evidence="3 5" id="KW-0808">Transferase</keyword>
<dbReference type="Gene3D" id="3.40.50.12230">
    <property type="match status" value="1"/>
</dbReference>
<dbReference type="InterPro" id="IPR005793">
    <property type="entry name" value="Formyl_trans_C"/>
</dbReference>
<feature type="domain" description="Formyl transferase N-terminal" evidence="6">
    <location>
        <begin position="4"/>
        <end position="181"/>
    </location>
</feature>
<evidence type="ECO:0000256" key="4">
    <source>
        <dbReference type="ARBA" id="ARBA00022917"/>
    </source>
</evidence>
<evidence type="ECO:0000259" key="7">
    <source>
        <dbReference type="Pfam" id="PF02911"/>
    </source>
</evidence>
<evidence type="ECO:0000313" key="8">
    <source>
        <dbReference type="EMBL" id="GGJ91877.1"/>
    </source>
</evidence>
<comment type="similarity">
    <text evidence="1 5">Belongs to the Fmt family.</text>
</comment>
<comment type="caution">
    <text evidence="8">The sequence shown here is derived from an EMBL/GenBank/DDBJ whole genome shotgun (WGS) entry which is preliminary data.</text>
</comment>
<dbReference type="Pfam" id="PF00551">
    <property type="entry name" value="Formyl_trans_N"/>
    <property type="match status" value="1"/>
</dbReference>
<feature type="binding site" evidence="5">
    <location>
        <begin position="111"/>
        <end position="114"/>
    </location>
    <ligand>
        <name>(6S)-5,6,7,8-tetrahydrofolate</name>
        <dbReference type="ChEBI" id="CHEBI:57453"/>
    </ligand>
</feature>
<dbReference type="AlphaFoldDB" id="A0A8J3B420"/>
<proteinExistence type="inferred from homology"/>